<keyword evidence="1" id="KW-0732">Signal</keyword>
<dbReference type="EMBL" id="CAMXCT030005334">
    <property type="protein sequence ID" value="CAL4799396.1"/>
    <property type="molecule type" value="Genomic_DNA"/>
</dbReference>
<organism evidence="2">
    <name type="scientific">Cladocopium goreaui</name>
    <dbReference type="NCBI Taxonomy" id="2562237"/>
    <lineage>
        <taxon>Eukaryota</taxon>
        <taxon>Sar</taxon>
        <taxon>Alveolata</taxon>
        <taxon>Dinophyceae</taxon>
        <taxon>Suessiales</taxon>
        <taxon>Symbiodiniaceae</taxon>
        <taxon>Cladocopium</taxon>
    </lineage>
</organism>
<keyword evidence="4" id="KW-1185">Reference proteome</keyword>
<name>A0A9P1DKQ2_9DINO</name>
<dbReference type="EMBL" id="CAMXCT020005334">
    <property type="protein sequence ID" value="CAL1165459.1"/>
    <property type="molecule type" value="Genomic_DNA"/>
</dbReference>
<gene>
    <name evidence="2" type="ORF">C1SCF055_LOCUS37184</name>
</gene>
<evidence type="ECO:0000313" key="3">
    <source>
        <dbReference type="EMBL" id="CAL4799396.1"/>
    </source>
</evidence>
<dbReference type="EMBL" id="CAMXCT010005334">
    <property type="protein sequence ID" value="CAI4012084.1"/>
    <property type="molecule type" value="Genomic_DNA"/>
</dbReference>
<proteinExistence type="predicted"/>
<feature type="signal peptide" evidence="1">
    <location>
        <begin position="1"/>
        <end position="19"/>
    </location>
</feature>
<comment type="caution">
    <text evidence="2">The sequence shown here is derived from an EMBL/GenBank/DDBJ whole genome shotgun (WGS) entry which is preliminary data.</text>
</comment>
<feature type="chain" id="PRO_5043271419" evidence="1">
    <location>
        <begin position="20"/>
        <end position="332"/>
    </location>
</feature>
<evidence type="ECO:0000313" key="2">
    <source>
        <dbReference type="EMBL" id="CAI4012084.1"/>
    </source>
</evidence>
<dbReference type="AlphaFoldDB" id="A0A9P1DKQ2"/>
<dbReference type="PROSITE" id="PS51257">
    <property type="entry name" value="PROKAR_LIPOPROTEIN"/>
    <property type="match status" value="1"/>
</dbReference>
<protein>
    <submittedName>
        <fullName evidence="2">Uncharacterized protein</fullName>
    </submittedName>
</protein>
<reference evidence="2" key="1">
    <citation type="submission" date="2022-10" db="EMBL/GenBank/DDBJ databases">
        <authorList>
            <person name="Chen Y."/>
            <person name="Dougan E. K."/>
            <person name="Chan C."/>
            <person name="Rhodes N."/>
            <person name="Thang M."/>
        </authorList>
    </citation>
    <scope>NUCLEOTIDE SEQUENCE</scope>
</reference>
<evidence type="ECO:0000313" key="4">
    <source>
        <dbReference type="Proteomes" id="UP001152797"/>
    </source>
</evidence>
<evidence type="ECO:0000256" key="1">
    <source>
        <dbReference type="SAM" id="SignalP"/>
    </source>
</evidence>
<dbReference type="Proteomes" id="UP001152797">
    <property type="component" value="Unassembled WGS sequence"/>
</dbReference>
<accession>A0A9P1DKQ2</accession>
<sequence>MRLWFLCAVALGSLGSCHRDDDGDGTDGTGLLQIDEKTQKARKSAPGAVIFYNLFIKTKKDIPRVRKIVHEQLNLVDHPLDKEIRINSIGALKDLSRLKLSKQLAERTKLIAHYDQGFEELTLHDLWSFCKHNGTDPEQLVVYLHSKGSFHKWKGQAATDRYYLTSGALSKECMHMPKTCNVCSSRMTPVPHPHTPGNMWAARCGYIAKLIDPKKFREKMDSDFLGRHNGAPWCVGRGRFSDEHWVNSHPETAPCDLDTNQSFVSGHPMTRTFEKELKKAPRFPIATYHVSWGECPGKGESLTARLAEYRYLYSQEPPKEWWGWRSFLQESK</sequence>
<reference evidence="3 4" key="2">
    <citation type="submission" date="2024-05" db="EMBL/GenBank/DDBJ databases">
        <authorList>
            <person name="Chen Y."/>
            <person name="Shah S."/>
            <person name="Dougan E. K."/>
            <person name="Thang M."/>
            <person name="Chan C."/>
        </authorList>
    </citation>
    <scope>NUCLEOTIDE SEQUENCE [LARGE SCALE GENOMIC DNA]</scope>
</reference>
<dbReference type="OrthoDB" id="45412at2759"/>